<evidence type="ECO:0000256" key="5">
    <source>
        <dbReference type="ARBA" id="ARBA00022679"/>
    </source>
</evidence>
<dbReference type="InterPro" id="IPR003859">
    <property type="entry name" value="Galactosyl_T"/>
</dbReference>
<comment type="similarity">
    <text evidence="3">Belongs to the glycosyltransferase 7 family.</text>
</comment>
<keyword evidence="7" id="KW-0735">Signal-anchor</keyword>
<dbReference type="PROSITE" id="PS51459">
    <property type="entry name" value="FIDO"/>
    <property type="match status" value="1"/>
</dbReference>
<sequence>MVLFHRKVRRRSFLSVVAVAVLLLLLITFVQIAVFPSKLHGTDERSQAVTVDSQQLEQQQMPQQQQQHQLCVTIPYRDRWTELQQMLPLLHKFLATTQAIVPPPQYIVVNQSEEDALRFNRAALINIGALEAERVGCDYMAIHDVDIVPLNPNLSYHYPEDGHIMHVAAGQYHPIQRYDYKNFIGSVLVITLADFKKVNGMSNEFWGWGLEDDDFYLRLKAAGMANKIQRPSNLSTDRSNTFLHLHTRSRRRDFSVDEYKKKRRRKRNTLSGLRTLNYKLNARHTIELTEDIQIWVLDSTQIEFNQKGEEGKWGVPTGDQLSGRGHIPLPSRRRLVRVNRHLICLFADHFPTDVSAVSFPSFVPSLPFLFSYKERNNEFRWSEELYNAYNRPNVPEDLTEEELAREVHLGAYNQAKQMRHALSTTDLSAEPLDISITLPFTPENMLHIRKKAIKELRSLPLRIYDVHVHGSTSQHQPPHFKEVPALYSNYLTWLNTEIEKVQANDREGGVLRFAAEVHTKLVKAHVWDDGNGRTARAVTNIVLKHCQQHQVSFETVPRPEYMRAVGDALDGNPPKFRKSAERVVARC</sequence>
<dbReference type="PANTHER" id="PTHR19300:SF30">
    <property type="entry name" value="BETA-1,4-GALACTOSYLTRANSFERASE 7"/>
    <property type="match status" value="1"/>
</dbReference>
<dbReference type="GO" id="GO:0016020">
    <property type="term" value="C:membrane"/>
    <property type="evidence" value="ECO:0007669"/>
    <property type="project" value="UniProtKB-SubCell"/>
</dbReference>
<dbReference type="InterPro" id="IPR027791">
    <property type="entry name" value="Galactosyl_T_C"/>
</dbReference>
<evidence type="ECO:0000313" key="13">
    <source>
        <dbReference type="Proteomes" id="UP001620626"/>
    </source>
</evidence>
<dbReference type="PRINTS" id="PR02050">
    <property type="entry name" value="B14GALTRFASE"/>
</dbReference>
<keyword evidence="10" id="KW-0325">Glycoprotein</keyword>
<comment type="pathway">
    <text evidence="2">Protein modification; protein glycosylation.</text>
</comment>
<evidence type="ECO:0000256" key="6">
    <source>
        <dbReference type="ARBA" id="ARBA00022692"/>
    </source>
</evidence>
<dbReference type="GO" id="GO:0016757">
    <property type="term" value="F:glycosyltransferase activity"/>
    <property type="evidence" value="ECO:0007669"/>
    <property type="project" value="UniProtKB-KW"/>
</dbReference>
<dbReference type="Gene3D" id="1.10.3290.10">
    <property type="entry name" value="Fido-like domain"/>
    <property type="match status" value="1"/>
</dbReference>
<accession>A0ABD2LTR8</accession>
<keyword evidence="5" id="KW-0808">Transferase</keyword>
<keyword evidence="9" id="KW-0472">Membrane</keyword>
<dbReference type="InterPro" id="IPR003812">
    <property type="entry name" value="Fido"/>
</dbReference>
<evidence type="ECO:0000256" key="9">
    <source>
        <dbReference type="ARBA" id="ARBA00023136"/>
    </source>
</evidence>
<evidence type="ECO:0000256" key="10">
    <source>
        <dbReference type="ARBA" id="ARBA00023180"/>
    </source>
</evidence>
<evidence type="ECO:0000256" key="1">
    <source>
        <dbReference type="ARBA" id="ARBA00004606"/>
    </source>
</evidence>
<dbReference type="Gene3D" id="3.90.550.10">
    <property type="entry name" value="Spore Coat Polysaccharide Biosynthesis Protein SpsA, Chain A"/>
    <property type="match status" value="1"/>
</dbReference>
<name>A0ABD2LTR8_9BILA</name>
<dbReference type="PANTHER" id="PTHR19300">
    <property type="entry name" value="BETA-1,4-GALACTOSYLTRANSFERASE"/>
    <property type="match status" value="1"/>
</dbReference>
<proteinExistence type="inferred from homology"/>
<dbReference type="EMBL" id="JBICBT010000271">
    <property type="protein sequence ID" value="KAL3118638.1"/>
    <property type="molecule type" value="Genomic_DNA"/>
</dbReference>
<dbReference type="AlphaFoldDB" id="A0ABD2LTR8"/>
<evidence type="ECO:0000256" key="7">
    <source>
        <dbReference type="ARBA" id="ARBA00022968"/>
    </source>
</evidence>
<dbReference type="SUPFAM" id="SSF140931">
    <property type="entry name" value="Fic-like"/>
    <property type="match status" value="1"/>
</dbReference>
<dbReference type="InterPro" id="IPR029044">
    <property type="entry name" value="Nucleotide-diphossugar_trans"/>
</dbReference>
<gene>
    <name evidence="12" type="ORF">niasHT_001033</name>
</gene>
<dbReference type="SUPFAM" id="SSF53448">
    <property type="entry name" value="Nucleotide-diphospho-sugar transferases"/>
    <property type="match status" value="1"/>
</dbReference>
<reference evidence="12 13" key="1">
    <citation type="submission" date="2024-10" db="EMBL/GenBank/DDBJ databases">
        <authorList>
            <person name="Kim D."/>
        </authorList>
    </citation>
    <scope>NUCLEOTIDE SEQUENCE [LARGE SCALE GENOMIC DNA]</scope>
    <source>
        <strain evidence="12">BH-2024</strain>
    </source>
</reference>
<protein>
    <recommendedName>
        <fullName evidence="11">Fido domain-containing protein</fullName>
    </recommendedName>
</protein>
<keyword evidence="6" id="KW-0812">Transmembrane</keyword>
<dbReference type="InterPro" id="IPR027995">
    <property type="entry name" value="Galactosyl_T_N"/>
</dbReference>
<evidence type="ECO:0000256" key="2">
    <source>
        <dbReference type="ARBA" id="ARBA00004922"/>
    </source>
</evidence>
<evidence type="ECO:0000256" key="3">
    <source>
        <dbReference type="ARBA" id="ARBA00005735"/>
    </source>
</evidence>
<evidence type="ECO:0000256" key="8">
    <source>
        <dbReference type="ARBA" id="ARBA00022989"/>
    </source>
</evidence>
<dbReference type="Pfam" id="PF02661">
    <property type="entry name" value="Fic"/>
    <property type="match status" value="1"/>
</dbReference>
<organism evidence="12 13">
    <name type="scientific">Heterodera trifolii</name>
    <dbReference type="NCBI Taxonomy" id="157864"/>
    <lineage>
        <taxon>Eukaryota</taxon>
        <taxon>Metazoa</taxon>
        <taxon>Ecdysozoa</taxon>
        <taxon>Nematoda</taxon>
        <taxon>Chromadorea</taxon>
        <taxon>Rhabditida</taxon>
        <taxon>Tylenchina</taxon>
        <taxon>Tylenchomorpha</taxon>
        <taxon>Tylenchoidea</taxon>
        <taxon>Heteroderidae</taxon>
        <taxon>Heteroderinae</taxon>
        <taxon>Heterodera</taxon>
    </lineage>
</organism>
<comment type="caution">
    <text evidence="12">The sequence shown here is derived from an EMBL/GenBank/DDBJ whole genome shotgun (WGS) entry which is preliminary data.</text>
</comment>
<evidence type="ECO:0000256" key="4">
    <source>
        <dbReference type="ARBA" id="ARBA00022676"/>
    </source>
</evidence>
<comment type="subcellular location">
    <subcellularLocation>
        <location evidence="1">Membrane</location>
        <topology evidence="1">Single-pass type II membrane protein</topology>
    </subcellularLocation>
</comment>
<keyword evidence="8" id="KW-1133">Transmembrane helix</keyword>
<dbReference type="InterPro" id="IPR036597">
    <property type="entry name" value="Fido-like_dom_sf"/>
</dbReference>
<evidence type="ECO:0000259" key="11">
    <source>
        <dbReference type="PROSITE" id="PS51459"/>
    </source>
</evidence>
<dbReference type="Proteomes" id="UP001620626">
    <property type="component" value="Unassembled WGS sequence"/>
</dbReference>
<feature type="domain" description="Fido" evidence="11">
    <location>
        <begin position="440"/>
        <end position="585"/>
    </location>
</feature>
<dbReference type="Pfam" id="PF02709">
    <property type="entry name" value="Glyco_transf_7C"/>
    <property type="match status" value="1"/>
</dbReference>
<evidence type="ECO:0000313" key="12">
    <source>
        <dbReference type="EMBL" id="KAL3118638.1"/>
    </source>
</evidence>
<keyword evidence="4" id="KW-0328">Glycosyltransferase</keyword>
<dbReference type="Pfam" id="PF13733">
    <property type="entry name" value="Glyco_transf_7N"/>
    <property type="match status" value="1"/>
</dbReference>
<keyword evidence="13" id="KW-1185">Reference proteome</keyword>